<gene>
    <name evidence="1" type="ORF">LNQ34_06545</name>
</gene>
<accession>A0ABS8LZR5</accession>
<organism evidence="1 2">
    <name type="scientific">Flavobacterium lipolyticum</name>
    <dbReference type="NCBI Taxonomy" id="2893754"/>
    <lineage>
        <taxon>Bacteria</taxon>
        <taxon>Pseudomonadati</taxon>
        <taxon>Bacteroidota</taxon>
        <taxon>Flavobacteriia</taxon>
        <taxon>Flavobacteriales</taxon>
        <taxon>Flavobacteriaceae</taxon>
        <taxon>Flavobacterium</taxon>
    </lineage>
</organism>
<keyword evidence="2" id="KW-1185">Reference proteome</keyword>
<name>A0ABS8LZR5_9FLAO</name>
<evidence type="ECO:0000313" key="1">
    <source>
        <dbReference type="EMBL" id="MCC9017423.1"/>
    </source>
</evidence>
<dbReference type="EMBL" id="JAJJMN010000001">
    <property type="protein sequence ID" value="MCC9017423.1"/>
    <property type="molecule type" value="Genomic_DNA"/>
</dbReference>
<proteinExistence type="predicted"/>
<reference evidence="1" key="1">
    <citation type="submission" date="2021-11" db="EMBL/GenBank/DDBJ databases">
        <title>Description of novel Flavobacterium species.</title>
        <authorList>
            <person name="Saticioglu I.B."/>
            <person name="Ay H."/>
            <person name="Altun S."/>
            <person name="Duman M."/>
        </authorList>
    </citation>
    <scope>NUCLEOTIDE SEQUENCE</scope>
    <source>
        <strain evidence="1">F-126</strain>
    </source>
</reference>
<dbReference type="RefSeq" id="WP_229999003.1">
    <property type="nucleotide sequence ID" value="NZ_JAJJMN010000001.1"/>
</dbReference>
<evidence type="ECO:0000313" key="2">
    <source>
        <dbReference type="Proteomes" id="UP001430700"/>
    </source>
</evidence>
<comment type="caution">
    <text evidence="1">The sequence shown here is derived from an EMBL/GenBank/DDBJ whole genome shotgun (WGS) entry which is preliminary data.</text>
</comment>
<dbReference type="Proteomes" id="UP001430700">
    <property type="component" value="Unassembled WGS sequence"/>
</dbReference>
<sequence length="45" mass="5352">MTERISVALEKAGIEVTEALIKEEERVIEDLKHYDEFWKFKAQVE</sequence>
<protein>
    <submittedName>
        <fullName evidence="1">Uncharacterized protein</fullName>
    </submittedName>
</protein>